<evidence type="ECO:0000256" key="1">
    <source>
        <dbReference type="ARBA" id="ARBA00000200"/>
    </source>
</evidence>
<evidence type="ECO:0000256" key="5">
    <source>
        <dbReference type="ARBA" id="ARBA00023229"/>
    </source>
</evidence>
<feature type="binding site" evidence="7">
    <location>
        <position position="154"/>
    </location>
    <ligand>
        <name>4-CDP-2-C-methyl-D-erythritol 2-phosphate</name>
        <dbReference type="ChEBI" id="CHEBI:57919"/>
    </ligand>
</feature>
<feature type="binding site" evidence="7">
    <location>
        <position position="157"/>
    </location>
    <ligand>
        <name>4-CDP-2-C-methyl-D-erythritol 2-phosphate</name>
        <dbReference type="ChEBI" id="CHEBI:57919"/>
    </ligand>
</feature>
<keyword evidence="6 7" id="KW-0456">Lyase</keyword>
<dbReference type="Gene3D" id="3.30.1330.50">
    <property type="entry name" value="2-C-methyl-D-erythritol 2,4-cyclodiphosphate synthase"/>
    <property type="match status" value="1"/>
</dbReference>
<feature type="binding site" evidence="7">
    <location>
        <position position="59"/>
    </location>
    <ligand>
        <name>a divalent metal cation</name>
        <dbReference type="ChEBI" id="CHEBI:60240"/>
    </ligand>
</feature>
<dbReference type="UniPathway" id="UPA00056">
    <property type="reaction ID" value="UER00095"/>
</dbReference>
<sequence length="178" mass="18060">MPTLLIGQGFDAHRFAAPGSCRPLWLAGLLWSAPAGADAAALAQYEGIEGDSDGDVAAHALIDALLSAAGLGDIGALFGVGAGARGAGMHGCAMLRETVSFMREHGYEPSSASVVVIGNRPRLGSRRAEAEQALSQAVGCRVSLTATTTDHMGFTGRGEGVAAIANALVRPLQARHAA</sequence>
<evidence type="ECO:0000256" key="7">
    <source>
        <dbReference type="HAMAP-Rule" id="MF_00107"/>
    </source>
</evidence>
<dbReference type="PANTHER" id="PTHR43181">
    <property type="entry name" value="2-C-METHYL-D-ERYTHRITOL 2,4-CYCLODIPHOSPHATE SYNTHASE, CHLOROPLASTIC"/>
    <property type="match status" value="1"/>
</dbReference>
<dbReference type="GO" id="GO:0019288">
    <property type="term" value="P:isopentenyl diphosphate biosynthetic process, methylerythritol 4-phosphate pathway"/>
    <property type="evidence" value="ECO:0007669"/>
    <property type="project" value="UniProtKB-UniRule"/>
</dbReference>
<accession>A0A5N5RM95</accession>
<dbReference type="Proteomes" id="UP000326336">
    <property type="component" value="Unassembled WGS sequence"/>
</dbReference>
<evidence type="ECO:0000256" key="4">
    <source>
        <dbReference type="ARBA" id="ARBA00022723"/>
    </source>
</evidence>
<evidence type="ECO:0000256" key="2">
    <source>
        <dbReference type="ARBA" id="ARBA00004709"/>
    </source>
</evidence>
<dbReference type="PANTHER" id="PTHR43181:SF1">
    <property type="entry name" value="2-C-METHYL-D-ERYTHRITOL 2,4-CYCLODIPHOSPHATE SYNTHASE, CHLOROPLASTIC"/>
    <property type="match status" value="1"/>
</dbReference>
<dbReference type="GO" id="GO:0008685">
    <property type="term" value="F:2-C-methyl-D-erythritol 2,4-cyclodiphosphate synthase activity"/>
    <property type="evidence" value="ECO:0007669"/>
    <property type="project" value="UniProtKB-UniRule"/>
</dbReference>
<feature type="binding site" evidence="7">
    <location>
        <begin position="147"/>
        <end position="150"/>
    </location>
    <ligand>
        <name>4-CDP-2-C-methyl-D-erythritol 2-phosphate</name>
        <dbReference type="ChEBI" id="CHEBI:57919"/>
    </ligand>
</feature>
<proteinExistence type="inferred from homology"/>
<dbReference type="PROSITE" id="PS01350">
    <property type="entry name" value="ISPF"/>
    <property type="match status" value="1"/>
</dbReference>
<feature type="binding site" evidence="7">
    <location>
        <begin position="11"/>
        <end position="13"/>
    </location>
    <ligand>
        <name>4-CDP-2-C-methyl-D-erythritol 2-phosphate</name>
        <dbReference type="ChEBI" id="CHEBI:57919"/>
    </ligand>
</feature>
<evidence type="ECO:0000256" key="3">
    <source>
        <dbReference type="ARBA" id="ARBA00012579"/>
    </source>
</evidence>
<feature type="site" description="Transition state stabilizer" evidence="7">
    <location>
        <position position="51"/>
    </location>
</feature>
<comment type="catalytic activity">
    <reaction evidence="1 7">
        <text>4-CDP-2-C-methyl-D-erythritol 2-phosphate = 2-C-methyl-D-erythritol 2,4-cyclic diphosphate + CMP</text>
        <dbReference type="Rhea" id="RHEA:23864"/>
        <dbReference type="ChEBI" id="CHEBI:57919"/>
        <dbReference type="ChEBI" id="CHEBI:58483"/>
        <dbReference type="ChEBI" id="CHEBI:60377"/>
        <dbReference type="EC" id="4.6.1.12"/>
    </reaction>
</comment>
<organism evidence="9 10">
    <name type="scientific">Bifidobacterium jacchi</name>
    <dbReference type="NCBI Taxonomy" id="2490545"/>
    <lineage>
        <taxon>Bacteria</taxon>
        <taxon>Bacillati</taxon>
        <taxon>Actinomycetota</taxon>
        <taxon>Actinomycetes</taxon>
        <taxon>Bifidobacteriales</taxon>
        <taxon>Bifidobacteriaceae</taxon>
        <taxon>Bifidobacterium</taxon>
    </lineage>
</organism>
<evidence type="ECO:0000313" key="10">
    <source>
        <dbReference type="Proteomes" id="UP000326336"/>
    </source>
</evidence>
<feature type="binding site" evidence="7">
    <location>
        <begin position="73"/>
        <end position="75"/>
    </location>
    <ligand>
        <name>4-CDP-2-C-methyl-D-erythritol 2-phosphate</name>
        <dbReference type="ChEBI" id="CHEBI:57919"/>
    </ligand>
</feature>
<feature type="site" description="Transition state stabilizer" evidence="7">
    <location>
        <position position="148"/>
    </location>
</feature>
<feature type="binding site" evidence="7">
    <location>
        <position position="11"/>
    </location>
    <ligand>
        <name>a divalent metal cation</name>
        <dbReference type="ChEBI" id="CHEBI:60240"/>
    </ligand>
</feature>
<dbReference type="OrthoDB" id="9804336at2"/>
<gene>
    <name evidence="7" type="primary">ispF</name>
    <name evidence="9" type="ORF">EHS19_01530</name>
</gene>
<dbReference type="EMBL" id="RQSP01000003">
    <property type="protein sequence ID" value="KAB5608418.1"/>
    <property type="molecule type" value="Genomic_DNA"/>
</dbReference>
<feature type="binding site" evidence="7">
    <location>
        <position position="13"/>
    </location>
    <ligand>
        <name>a divalent metal cation</name>
        <dbReference type="ChEBI" id="CHEBI:60240"/>
    </ligand>
</feature>
<dbReference type="InterPro" id="IPR036571">
    <property type="entry name" value="MECDP_synthase_sf"/>
</dbReference>
<evidence type="ECO:0000259" key="8">
    <source>
        <dbReference type="Pfam" id="PF02542"/>
    </source>
</evidence>
<dbReference type="CDD" id="cd00554">
    <property type="entry name" value="MECDP_synthase"/>
    <property type="match status" value="1"/>
</dbReference>
<dbReference type="GO" id="GO:0016114">
    <property type="term" value="P:terpenoid biosynthetic process"/>
    <property type="evidence" value="ECO:0007669"/>
    <property type="project" value="InterPro"/>
</dbReference>
<dbReference type="HAMAP" id="MF_00107">
    <property type="entry name" value="IspF"/>
    <property type="match status" value="1"/>
</dbReference>
<name>A0A5N5RM95_9BIFI</name>
<reference evidence="9 10" key="1">
    <citation type="journal article" date="2019" name="Int. J. Syst. Evol. Microbiol.">
        <title>Bifidobacterium jacchi sp. nov., isolated from the faeces of a baby common marmoset (Callithrix jacchus).</title>
        <authorList>
            <person name="Modesto M."/>
            <person name="Watanabe K."/>
            <person name="Arita M."/>
            <person name="Satti M."/>
            <person name="Oki K."/>
            <person name="Sciavilla P."/>
            <person name="Patavino C."/>
            <person name="Camma C."/>
            <person name="Michelini S."/>
            <person name="Sgorbati B."/>
            <person name="Mattarelli P."/>
        </authorList>
    </citation>
    <scope>NUCLEOTIDE SEQUENCE [LARGE SCALE GENOMIC DNA]</scope>
    <source>
        <strain evidence="9 10">MRM 9.3</strain>
    </source>
</reference>
<comment type="caution">
    <text evidence="9">The sequence shown here is derived from an EMBL/GenBank/DDBJ whole genome shotgun (WGS) entry which is preliminary data.</text>
</comment>
<feature type="domain" description="2-C-methyl-D-erythritol 2,4-cyclodiphosphate synthase" evidence="8">
    <location>
        <begin position="6"/>
        <end position="169"/>
    </location>
</feature>
<dbReference type="Pfam" id="PF02542">
    <property type="entry name" value="YgbB"/>
    <property type="match status" value="1"/>
</dbReference>
<dbReference type="SUPFAM" id="SSF69765">
    <property type="entry name" value="IpsF-like"/>
    <property type="match status" value="1"/>
</dbReference>
<dbReference type="InterPro" id="IPR003526">
    <property type="entry name" value="MECDP_synthase"/>
</dbReference>
<dbReference type="GO" id="GO:0046872">
    <property type="term" value="F:metal ion binding"/>
    <property type="evidence" value="ECO:0007669"/>
    <property type="project" value="UniProtKB-KW"/>
</dbReference>
<keyword evidence="10" id="KW-1185">Reference proteome</keyword>
<evidence type="ECO:0000256" key="6">
    <source>
        <dbReference type="ARBA" id="ARBA00023239"/>
    </source>
</evidence>
<comment type="function">
    <text evidence="7">Involved in the biosynthesis of isopentenyl diphosphate (IPP) and dimethylallyl diphosphate (DMAPP), two major building blocks of isoprenoid compounds. Catalyzes the conversion of 4-diphosphocytidyl-2-C-methyl-D-erythritol 2-phosphate (CDP-ME2P) to 2-C-methyl-D-erythritol 2,4-cyclodiphosphate (ME-CPP) with a corresponding release of cytidine 5-monophosphate (CMP).</text>
</comment>
<dbReference type="EC" id="4.6.1.12" evidence="3 7"/>
<evidence type="ECO:0000313" key="9">
    <source>
        <dbReference type="EMBL" id="KAB5608418.1"/>
    </source>
</evidence>
<dbReference type="AlphaFoldDB" id="A0A5N5RM95"/>
<comment type="caution">
    <text evidence="7">Lacks conserved residue(s) required for the propagation of feature annotation.</text>
</comment>
<comment type="subunit">
    <text evidence="7">Homotrimer.</text>
</comment>
<comment type="cofactor">
    <cofactor evidence="7">
        <name>a divalent metal cation</name>
        <dbReference type="ChEBI" id="CHEBI:60240"/>
    </cofactor>
    <text evidence="7">Binds 1 divalent metal cation per subunit.</text>
</comment>
<protein>
    <recommendedName>
        <fullName evidence="3 7">2-C-methyl-D-erythritol 2,4-cyclodiphosphate synthase</fullName>
        <shortName evidence="7">MECDP-synthase</shortName>
        <shortName evidence="7">MECPP-synthase</shortName>
        <shortName evidence="7">MECPS</shortName>
        <ecNumber evidence="3 7">4.6.1.12</ecNumber>
    </recommendedName>
</protein>
<keyword evidence="5 7" id="KW-0414">Isoprene biosynthesis</keyword>
<comment type="similarity">
    <text evidence="7">Belongs to the IspF family.</text>
</comment>
<comment type="pathway">
    <text evidence="2 7">Isoprenoid biosynthesis; isopentenyl diphosphate biosynthesis via DXP pathway; isopentenyl diphosphate from 1-deoxy-D-xylulose 5-phosphate: step 4/6.</text>
</comment>
<dbReference type="InterPro" id="IPR020555">
    <property type="entry name" value="MECDP_synthase_CS"/>
</dbReference>
<keyword evidence="4 7" id="KW-0479">Metal-binding</keyword>